<feature type="compositionally biased region" description="Polar residues" evidence="1">
    <location>
        <begin position="1790"/>
        <end position="1809"/>
    </location>
</feature>
<protein>
    <submittedName>
        <fullName evidence="2">Uncharacterized protein</fullName>
    </submittedName>
</protein>
<feature type="compositionally biased region" description="Basic and acidic residues" evidence="1">
    <location>
        <begin position="59"/>
        <end position="70"/>
    </location>
</feature>
<feature type="compositionally biased region" description="Low complexity" evidence="1">
    <location>
        <begin position="1100"/>
        <end position="1111"/>
    </location>
</feature>
<feature type="region of interest" description="Disordered" evidence="1">
    <location>
        <begin position="507"/>
        <end position="540"/>
    </location>
</feature>
<feature type="compositionally biased region" description="Basic and acidic residues" evidence="1">
    <location>
        <begin position="1703"/>
        <end position="1719"/>
    </location>
</feature>
<feature type="compositionally biased region" description="Low complexity" evidence="1">
    <location>
        <begin position="217"/>
        <end position="228"/>
    </location>
</feature>
<feature type="compositionally biased region" description="Polar residues" evidence="1">
    <location>
        <begin position="193"/>
        <end position="206"/>
    </location>
</feature>
<feature type="compositionally biased region" description="Polar residues" evidence="1">
    <location>
        <begin position="2384"/>
        <end position="2395"/>
    </location>
</feature>
<feature type="region of interest" description="Disordered" evidence="1">
    <location>
        <begin position="465"/>
        <end position="484"/>
    </location>
</feature>
<feature type="compositionally biased region" description="Polar residues" evidence="1">
    <location>
        <begin position="2326"/>
        <end position="2337"/>
    </location>
</feature>
<evidence type="ECO:0000313" key="3">
    <source>
        <dbReference type="Proteomes" id="UP000799429"/>
    </source>
</evidence>
<feature type="compositionally biased region" description="Polar residues" evidence="1">
    <location>
        <begin position="1523"/>
        <end position="1573"/>
    </location>
</feature>
<accession>A0A9P4SAQ5</accession>
<feature type="region of interest" description="Disordered" evidence="1">
    <location>
        <begin position="1210"/>
        <end position="1229"/>
    </location>
</feature>
<feature type="region of interest" description="Disordered" evidence="1">
    <location>
        <begin position="300"/>
        <end position="423"/>
    </location>
</feature>
<feature type="compositionally biased region" description="Basic and acidic residues" evidence="1">
    <location>
        <begin position="352"/>
        <end position="362"/>
    </location>
</feature>
<feature type="compositionally biased region" description="Polar residues" evidence="1">
    <location>
        <begin position="2286"/>
        <end position="2298"/>
    </location>
</feature>
<feature type="compositionally biased region" description="Polar residues" evidence="1">
    <location>
        <begin position="130"/>
        <end position="140"/>
    </location>
</feature>
<feature type="compositionally biased region" description="Polar residues" evidence="1">
    <location>
        <begin position="2146"/>
        <end position="2157"/>
    </location>
</feature>
<comment type="caution">
    <text evidence="2">The sequence shown here is derived from an EMBL/GenBank/DDBJ whole genome shotgun (WGS) entry which is preliminary data.</text>
</comment>
<feature type="compositionally biased region" description="Polar residues" evidence="1">
    <location>
        <begin position="1210"/>
        <end position="1225"/>
    </location>
</feature>
<feature type="region of interest" description="Disordered" evidence="1">
    <location>
        <begin position="555"/>
        <end position="630"/>
    </location>
</feature>
<feature type="compositionally biased region" description="Low complexity" evidence="1">
    <location>
        <begin position="1990"/>
        <end position="2004"/>
    </location>
</feature>
<feature type="compositionally biased region" description="Polar residues" evidence="1">
    <location>
        <begin position="713"/>
        <end position="728"/>
    </location>
</feature>
<feature type="region of interest" description="Disordered" evidence="1">
    <location>
        <begin position="1"/>
        <end position="231"/>
    </location>
</feature>
<feature type="region of interest" description="Disordered" evidence="1">
    <location>
        <begin position="1523"/>
        <end position="2312"/>
    </location>
</feature>
<feature type="compositionally biased region" description="Polar residues" evidence="1">
    <location>
        <begin position="2049"/>
        <end position="2066"/>
    </location>
</feature>
<feature type="region of interest" description="Disordered" evidence="1">
    <location>
        <begin position="685"/>
        <end position="815"/>
    </location>
</feature>
<feature type="compositionally biased region" description="Polar residues" evidence="1">
    <location>
        <begin position="2012"/>
        <end position="2025"/>
    </location>
</feature>
<keyword evidence="3" id="KW-1185">Reference proteome</keyword>
<feature type="compositionally biased region" description="Basic and acidic residues" evidence="1">
    <location>
        <begin position="2167"/>
        <end position="2184"/>
    </location>
</feature>
<evidence type="ECO:0000313" key="2">
    <source>
        <dbReference type="EMBL" id="KAF2839170.1"/>
    </source>
</evidence>
<feature type="compositionally biased region" description="Basic and acidic residues" evidence="1">
    <location>
        <begin position="2272"/>
        <end position="2285"/>
    </location>
</feature>
<gene>
    <name evidence="2" type="ORF">M501DRAFT_765085</name>
</gene>
<feature type="compositionally biased region" description="Acidic residues" evidence="1">
    <location>
        <begin position="1635"/>
        <end position="1647"/>
    </location>
</feature>
<feature type="region of interest" description="Disordered" evidence="1">
    <location>
        <begin position="1449"/>
        <end position="1476"/>
    </location>
</feature>
<feature type="compositionally biased region" description="Low complexity" evidence="1">
    <location>
        <begin position="1011"/>
        <end position="1022"/>
    </location>
</feature>
<dbReference type="Proteomes" id="UP000799429">
    <property type="component" value="Unassembled WGS sequence"/>
</dbReference>
<feature type="compositionally biased region" description="Low complexity" evidence="1">
    <location>
        <begin position="983"/>
        <end position="998"/>
    </location>
</feature>
<feature type="compositionally biased region" description="Low complexity" evidence="1">
    <location>
        <begin position="2338"/>
        <end position="2354"/>
    </location>
</feature>
<evidence type="ECO:0000256" key="1">
    <source>
        <dbReference type="SAM" id="MobiDB-lite"/>
    </source>
</evidence>
<feature type="region of interest" description="Disordered" evidence="1">
    <location>
        <begin position="1281"/>
        <end position="1360"/>
    </location>
</feature>
<feature type="compositionally biased region" description="Polar residues" evidence="1">
    <location>
        <begin position="408"/>
        <end position="419"/>
    </location>
</feature>
<feature type="compositionally biased region" description="Basic and acidic residues" evidence="1">
    <location>
        <begin position="2027"/>
        <end position="2037"/>
    </location>
</feature>
<dbReference type="OrthoDB" id="5151921at2759"/>
<feature type="compositionally biased region" description="Low complexity" evidence="1">
    <location>
        <begin position="2091"/>
        <end position="2102"/>
    </location>
</feature>
<feature type="region of interest" description="Disordered" evidence="1">
    <location>
        <begin position="1398"/>
        <end position="1431"/>
    </location>
</feature>
<feature type="compositionally biased region" description="Basic and acidic residues" evidence="1">
    <location>
        <begin position="796"/>
        <end position="815"/>
    </location>
</feature>
<feature type="compositionally biased region" description="Basic and acidic residues" evidence="1">
    <location>
        <begin position="1953"/>
        <end position="1964"/>
    </location>
</feature>
<feature type="region of interest" description="Disordered" evidence="1">
    <location>
        <begin position="239"/>
        <end position="258"/>
    </location>
</feature>
<feature type="compositionally biased region" description="Polar residues" evidence="1">
    <location>
        <begin position="1865"/>
        <end position="1895"/>
    </location>
</feature>
<feature type="compositionally biased region" description="Polar residues" evidence="1">
    <location>
        <begin position="2123"/>
        <end position="2138"/>
    </location>
</feature>
<reference evidence="2" key="1">
    <citation type="journal article" date="2020" name="Stud. Mycol.">
        <title>101 Dothideomycetes genomes: a test case for predicting lifestyles and emergence of pathogens.</title>
        <authorList>
            <person name="Haridas S."/>
            <person name="Albert R."/>
            <person name="Binder M."/>
            <person name="Bloem J."/>
            <person name="Labutti K."/>
            <person name="Salamov A."/>
            <person name="Andreopoulos B."/>
            <person name="Baker S."/>
            <person name="Barry K."/>
            <person name="Bills G."/>
            <person name="Bluhm B."/>
            <person name="Cannon C."/>
            <person name="Castanera R."/>
            <person name="Culley D."/>
            <person name="Daum C."/>
            <person name="Ezra D."/>
            <person name="Gonzalez J."/>
            <person name="Henrissat B."/>
            <person name="Kuo A."/>
            <person name="Liang C."/>
            <person name="Lipzen A."/>
            <person name="Lutzoni F."/>
            <person name="Magnuson J."/>
            <person name="Mondo S."/>
            <person name="Nolan M."/>
            <person name="Ohm R."/>
            <person name="Pangilinan J."/>
            <person name="Park H.-J."/>
            <person name="Ramirez L."/>
            <person name="Alfaro M."/>
            <person name="Sun H."/>
            <person name="Tritt A."/>
            <person name="Yoshinaga Y."/>
            <person name="Zwiers L.-H."/>
            <person name="Turgeon B."/>
            <person name="Goodwin S."/>
            <person name="Spatafora J."/>
            <person name="Crous P."/>
            <person name="Grigoriev I."/>
        </authorList>
    </citation>
    <scope>NUCLEOTIDE SEQUENCE</scope>
    <source>
        <strain evidence="2">CBS 101060</strain>
    </source>
</reference>
<feature type="region of interest" description="Disordered" evidence="1">
    <location>
        <begin position="859"/>
        <end position="879"/>
    </location>
</feature>
<feature type="compositionally biased region" description="Basic and acidic residues" evidence="1">
    <location>
        <begin position="24"/>
        <end position="41"/>
    </location>
</feature>
<feature type="compositionally biased region" description="Polar residues" evidence="1">
    <location>
        <begin position="755"/>
        <end position="788"/>
    </location>
</feature>
<feature type="region of interest" description="Disordered" evidence="1">
    <location>
        <begin position="1059"/>
        <end position="1111"/>
    </location>
</feature>
<organism evidence="2 3">
    <name type="scientific">Patellaria atrata CBS 101060</name>
    <dbReference type="NCBI Taxonomy" id="1346257"/>
    <lineage>
        <taxon>Eukaryota</taxon>
        <taxon>Fungi</taxon>
        <taxon>Dikarya</taxon>
        <taxon>Ascomycota</taxon>
        <taxon>Pezizomycotina</taxon>
        <taxon>Dothideomycetes</taxon>
        <taxon>Dothideomycetes incertae sedis</taxon>
        <taxon>Patellariales</taxon>
        <taxon>Patellariaceae</taxon>
        <taxon>Patellaria</taxon>
    </lineage>
</organism>
<proteinExistence type="predicted"/>
<sequence length="2510" mass="271656">MPTYSVEGSSEAAGAGTGTIDPTMSRHETRADNSSHQRSDSDWQPTLPPVSRMSTFGDDFWKSGHSREQSVDTTTTPVPDSAPKDAAGLQHQPSLGFKSVVHQAFDRKDDSSVPPTPVSRLASGDEGGVSRSNTNSTTGISPIISRVPSTAVRARDNATPAIEEEPVDPTISRSRPNSGFYPPGVQVARKPSPNHSRNVSSESANFTPGYRRDLNTPSPNNSPARSPAIGTSLEFPVPVRGELSNTGHIDSIKKNLPSNPQAYATREADLAHDINASPEHGPKLFIDTVKQSQIGFLETHKSPPLDICPTQAPSNAIPRAESPSKGRVADLAGKFNQIDSRRNSTNSVGSRHSIDSWERESVNELPSRKGSPSKQLAPAFEPTAQQAERPTSAREQSFRPKLPGQWESFATTVDSPTPTEQEHGQGLFLNENVSPSIAPPIAQQAATPVEVSNHVNEDLDIAPTTTKHPAAAPEETKEKSPSFTENPMAALAAAGAAMGDAIKASVGFDHSDEDRGSQSEVNRTVTDVPETSKDGQAKGRFVGDIYIRPLTLDRTASSVASSSPPTPPPKDESNKTISNIHSEESKLPSGLTSKDSHEPMMFNTSPSLGRPPILSQLSTDYSPNDEESDRLRKELVRTLSPIKSENDGKHNAGPALAHLTVENTSQPVNRESSILPAEYDTYWAGKFDDSEDDSTTPVKRSLETTRAPPAIQVPSSIATDTHQLSNQRPEVPHEQPSSAASVSEISRSEARFSWETGTEQLNQPSIASTLGSPAPVSSTYDQVASATAESPAHSESPADRSFDEKLPAPSDEHPAMRDTSVLATHPQTEAEIISHVPPPVSKVPDDQRASREGLHVVNAEPGEVPDPEPPAQVFQSGHSEDANPAVDNHKSLPSHHSRVVPLGFREILALKSTAERITTYNKTREQFAGMDTGIHHWINSTIANQPEHAYLASLPLRPTVTTTGLTGTGKHKSSPSISRFNKHSPGSGQASGSHGQQPFDSTTSSPAVNHPPQSQYSTPSPSGNKLSGHQMQAKLLKNASVLGGKATTGAKGLFAKGKSRFRSSGSEKDFLPQRHHSISSFDIAHNRSPSVTDKKKKRLSSPFSRRSQSRPTSIVLPITTDFSDFERNTPMSEGAVGRHRTSYIDTGRVESWNLPEPPPIPDTDDIDRLGVLPSPATEHFKQEFNVSAEQRLNAVEKEERILQSVVRNSTPNMSRSQTPDLNQGQSKHERRISVGTVGTGSELNWPLGDVSAKELREVRRSVDIPVPPLPQVEVKLKSFDADDSITDSPGDDVLPHSQVHGDVARSDSPKTVLSGEEESTDLQARPRLQSRNPLTRSGTHAVSSLRLDNSAVQSQPSKSLVRSATLGTVSSIESPELGRSYTHKTVSEMALSDGIPPVSEVSATATTPKLAALSQPPSRVSTPDSWEGKREQTLTEENLKELLEGRHPIRHPSLSSLGAEDRPDYHTETGNNLRIPGAFLETPAGELEESFHDDLHPVASESAEISTAEVQTVKYTLATPTSITLESPSNRTGLKTSPINQEPASVDNQSPPHEQPTASTPERVTLRRYNTNDLYGETPVVSPVRNSFLEREKEVETNGPNIEPRPATPDRPMSFVMLPRDGGVPQDRINRDSDSSDDDDDDDDDFEKIEHAKQFEATSQQLSPEPNQTQGDSYNHQRGVSGVTEHPGRASFGKAQWTGFAHPSKEMSDTSTIRPDRRFSGGKPHFPHIHDPTLVPRTRPPIPETGTASIEMKSVSQQDGGRMMSPQVIDPRKSSPEYQLPGIGPPSAPSVDTAQQQRPPSLLQTISNRATSTSSSAPAPPKNDRINPELTSSAHLDVGYPSVSTLEDHAMEKKKRKSSFFSAFNQPPVSSGESQRSKESTSVQPPQTSASNISDMLTDLPEAKGKSIFPFGSPTRLSTEVPEGKKKKRSSIFSGIFGRTSASTYALKPSKLLKSEPKKEEKQQKQQKPVAVPRPSGSYQQVFPQPPRLSFGSQPPNQQQGFQQRHSPGPSAPSQQHVHEQTTQPDFRPKVTQEGDQNRILTGPPGSAYETTRQQYQLQCTPTTQGEGRRSVSMPISPPANATSSPSRSEAYPPLGGYYAPPNFQTAQGYPDEKMILKAIAAQEQSSKQTARQQQETAMTRRRSSPAGSSEWQSRHNSMGLGGTTIPEERNAPSEEDQRFRPEQIQRAYTDAPNGYNYSQSSDRHIPPSNPQSTQVSAQQALEPSRTTESQPSDPRNQVSAQSMTSEARGPVPQWRIEEEPEQSIMKVNPRTSEKIEKGIQDDNSHSSNVHRCQSSEQIHLPLSVRHESTDSSFGERIISQISMQSLGESQSGAPDQSGSRSSSTSTMVSPISSRGSIPHLQSLVGGKLQGQRMGSISEGGAASTRNQSEFLSTPIATTSTSNGAEKITKSTILYTTIIFGSAIGSAASFSNKSSDKFTSSGGDYTAFSFISTGYYSTNFSTKSSCTSQGYGIKSFPITATPGISKRYRYIGGRANQSRTRTCSCQVGIC</sequence>
<dbReference type="EMBL" id="MU006095">
    <property type="protein sequence ID" value="KAF2839170.1"/>
    <property type="molecule type" value="Genomic_DNA"/>
</dbReference>
<feature type="region of interest" description="Disordered" evidence="1">
    <location>
        <begin position="2326"/>
        <end position="2395"/>
    </location>
</feature>
<name>A0A9P4SAQ5_9PEZI</name>
<feature type="compositionally biased region" description="Polar residues" evidence="1">
    <location>
        <begin position="383"/>
        <end position="395"/>
    </location>
</feature>
<feature type="compositionally biased region" description="Polar residues" evidence="1">
    <location>
        <begin position="1415"/>
        <end position="1424"/>
    </location>
</feature>
<feature type="compositionally biased region" description="Polar residues" evidence="1">
    <location>
        <begin position="1329"/>
        <end position="1360"/>
    </location>
</feature>
<feature type="region of interest" description="Disordered" evidence="1">
    <location>
        <begin position="962"/>
        <end position="1028"/>
    </location>
</feature>
<feature type="compositionally biased region" description="Polar residues" evidence="1">
    <location>
        <begin position="2211"/>
        <end position="2246"/>
    </location>
</feature>
<feature type="compositionally biased region" description="Polar residues" evidence="1">
    <location>
        <begin position="1656"/>
        <end position="1678"/>
    </location>
</feature>